<evidence type="ECO:0000313" key="18">
    <source>
        <dbReference type="EMBL" id="RXH80543.1"/>
    </source>
</evidence>
<evidence type="ECO:0000256" key="7">
    <source>
        <dbReference type="ARBA" id="ARBA00022723"/>
    </source>
</evidence>
<dbReference type="SUPFAM" id="SSF57850">
    <property type="entry name" value="RING/U-box"/>
    <property type="match status" value="2"/>
</dbReference>
<evidence type="ECO:0000256" key="10">
    <source>
        <dbReference type="ARBA" id="ARBA00022833"/>
    </source>
</evidence>
<comment type="caution">
    <text evidence="18">The sequence shown here is derived from an EMBL/GenBank/DDBJ whole genome shotgun (WGS) entry which is preliminary data.</text>
</comment>
<evidence type="ECO:0000256" key="9">
    <source>
        <dbReference type="ARBA" id="ARBA00022786"/>
    </source>
</evidence>
<comment type="catalytic activity">
    <reaction evidence="1">
        <text>S-ubiquitinyl-[E2 ubiquitin-conjugating enzyme]-L-cysteine + [acceptor protein]-L-lysine = [E2 ubiquitin-conjugating enzyme]-L-cysteine + N(6)-ubiquitinyl-[acceptor protein]-L-lysine.</text>
        <dbReference type="EC" id="2.3.2.27"/>
    </reaction>
</comment>
<evidence type="ECO:0000256" key="16">
    <source>
        <dbReference type="SAM" id="Phobius"/>
    </source>
</evidence>
<dbReference type="GO" id="GO:0008270">
    <property type="term" value="F:zinc ion binding"/>
    <property type="evidence" value="ECO:0007669"/>
    <property type="project" value="UniProtKB-KW"/>
</dbReference>
<dbReference type="AlphaFoldDB" id="A0A498IH30"/>
<dbReference type="PANTHER" id="PTHR46913">
    <property type="entry name" value="RING-H2 FINGER PROTEIN ATL16"/>
    <property type="match status" value="1"/>
</dbReference>
<dbReference type="GO" id="GO:0016020">
    <property type="term" value="C:membrane"/>
    <property type="evidence" value="ECO:0007669"/>
    <property type="project" value="UniProtKB-SubCell"/>
</dbReference>
<keyword evidence="8 14" id="KW-0863">Zinc-finger</keyword>
<dbReference type="GO" id="GO:0061630">
    <property type="term" value="F:ubiquitin protein ligase activity"/>
    <property type="evidence" value="ECO:0007669"/>
    <property type="project" value="UniProtKB-EC"/>
</dbReference>
<comment type="subcellular location">
    <subcellularLocation>
        <location evidence="2">Membrane</location>
        <topology evidence="2">Single-pass membrane protein</topology>
    </subcellularLocation>
</comment>
<dbReference type="Proteomes" id="UP000290289">
    <property type="component" value="Chromosome 12"/>
</dbReference>
<evidence type="ECO:0000256" key="4">
    <source>
        <dbReference type="ARBA" id="ARBA00012483"/>
    </source>
</evidence>
<evidence type="ECO:0000256" key="11">
    <source>
        <dbReference type="ARBA" id="ARBA00022989"/>
    </source>
</evidence>
<evidence type="ECO:0000256" key="6">
    <source>
        <dbReference type="ARBA" id="ARBA00022692"/>
    </source>
</evidence>
<dbReference type="SMART" id="SM00184">
    <property type="entry name" value="RING"/>
    <property type="match status" value="2"/>
</dbReference>
<feature type="compositionally biased region" description="Polar residues" evidence="15">
    <location>
        <begin position="278"/>
        <end position="289"/>
    </location>
</feature>
<reference evidence="18 19" key="1">
    <citation type="submission" date="2018-10" db="EMBL/GenBank/DDBJ databases">
        <title>A high-quality apple genome assembly.</title>
        <authorList>
            <person name="Hu J."/>
        </authorList>
    </citation>
    <scope>NUCLEOTIDE SEQUENCE [LARGE SCALE GENOMIC DNA]</scope>
    <source>
        <strain evidence="19">cv. HFTH1</strain>
        <tissue evidence="18">Young leaf</tissue>
    </source>
</reference>
<keyword evidence="10" id="KW-0862">Zinc</keyword>
<gene>
    <name evidence="18" type="ORF">DVH24_004457</name>
</gene>
<comment type="similarity">
    <text evidence="13">Belongs to the RING-type zinc finger family. ATL subfamily.</text>
</comment>
<comment type="pathway">
    <text evidence="3">Protein modification; protein ubiquitination.</text>
</comment>
<dbReference type="Pfam" id="PF13639">
    <property type="entry name" value="zf-RING_2"/>
    <property type="match status" value="2"/>
</dbReference>
<proteinExistence type="inferred from homology"/>
<dbReference type="Gene3D" id="3.30.40.10">
    <property type="entry name" value="Zinc/RING finger domain, C3HC4 (zinc finger)"/>
    <property type="match status" value="2"/>
</dbReference>
<keyword evidence="12 16" id="KW-0472">Membrane</keyword>
<evidence type="ECO:0000256" key="14">
    <source>
        <dbReference type="PROSITE-ProRule" id="PRU00175"/>
    </source>
</evidence>
<evidence type="ECO:0000256" key="8">
    <source>
        <dbReference type="ARBA" id="ARBA00022771"/>
    </source>
</evidence>
<feature type="transmembrane region" description="Helical" evidence="16">
    <location>
        <begin position="243"/>
        <end position="264"/>
    </location>
</feature>
<dbReference type="GO" id="GO:0016567">
    <property type="term" value="P:protein ubiquitination"/>
    <property type="evidence" value="ECO:0007669"/>
    <property type="project" value="UniProtKB-UniPathway"/>
</dbReference>
<keyword evidence="6 16" id="KW-0812">Transmembrane</keyword>
<evidence type="ECO:0000313" key="19">
    <source>
        <dbReference type="Proteomes" id="UP000290289"/>
    </source>
</evidence>
<keyword evidence="5" id="KW-0808">Transferase</keyword>
<dbReference type="InterPro" id="IPR013083">
    <property type="entry name" value="Znf_RING/FYVE/PHD"/>
</dbReference>
<feature type="region of interest" description="Disordered" evidence="15">
    <location>
        <begin position="273"/>
        <end position="298"/>
    </location>
</feature>
<accession>A0A498IH30</accession>
<dbReference type="UniPathway" id="UPA00143"/>
<dbReference type="InterPro" id="IPR001841">
    <property type="entry name" value="Znf_RING"/>
</dbReference>
<keyword evidence="7" id="KW-0479">Metal-binding</keyword>
<dbReference type="InterPro" id="IPR044600">
    <property type="entry name" value="ATL1/ATL16-like"/>
</dbReference>
<feature type="region of interest" description="Disordered" evidence="15">
    <location>
        <begin position="370"/>
        <end position="395"/>
    </location>
</feature>
<evidence type="ECO:0000256" key="15">
    <source>
        <dbReference type="SAM" id="MobiDB-lite"/>
    </source>
</evidence>
<evidence type="ECO:0000256" key="12">
    <source>
        <dbReference type="ARBA" id="ARBA00023136"/>
    </source>
</evidence>
<protein>
    <recommendedName>
        <fullName evidence="4">RING-type E3 ubiquitin transferase</fullName>
        <ecNumber evidence="4">2.3.2.27</ecNumber>
    </recommendedName>
</protein>
<keyword evidence="19" id="KW-1185">Reference proteome</keyword>
<evidence type="ECO:0000256" key="3">
    <source>
        <dbReference type="ARBA" id="ARBA00004906"/>
    </source>
</evidence>
<sequence length="395" mass="43849">MPKSSSPSATIFISNLSTMADGEPHHGYQLTPELIGLLGVAAGAIIVTTYQLLVIHFCCRQMREENNIQHEQRRQWHDVNRNFRSTSARSVNSPSYDKLIPVLKYTKECSEGTCAVCLCEFTDGEEIRVLPECAHLFHVGCIDMWLSSHSNCPLCRTDIIAKRAPQHVVPPPQDVEAPPPQNALPAPHVVILMPSVGSWIDGFYFEFFKPLLLKDPPTVTVLNKPPPPFPAPPRSVDFSALEFILGLIAVITIPALVYAFFFAIKCPSNPFRRRPRRTSATVPSPTQHEPNTENKNDVISELKYQKETHLKEIGTECPVCLSLFADGEEVRQLCVCKHSFHALCINMWLKEHSNCPICRASVAVDRSSSNNRTAGAAARGSDDLQQGLRDASAMV</sequence>
<evidence type="ECO:0000256" key="5">
    <source>
        <dbReference type="ARBA" id="ARBA00022679"/>
    </source>
</evidence>
<dbReference type="CDD" id="cd16461">
    <property type="entry name" value="RING-H2_EL5-like"/>
    <property type="match status" value="2"/>
</dbReference>
<feature type="domain" description="RING-type" evidence="17">
    <location>
        <begin position="114"/>
        <end position="156"/>
    </location>
</feature>
<feature type="transmembrane region" description="Helical" evidence="16">
    <location>
        <begin position="34"/>
        <end position="59"/>
    </location>
</feature>
<evidence type="ECO:0000259" key="17">
    <source>
        <dbReference type="PROSITE" id="PS50089"/>
    </source>
</evidence>
<evidence type="ECO:0000256" key="13">
    <source>
        <dbReference type="ARBA" id="ARBA00024209"/>
    </source>
</evidence>
<evidence type="ECO:0000256" key="1">
    <source>
        <dbReference type="ARBA" id="ARBA00000900"/>
    </source>
</evidence>
<keyword evidence="9" id="KW-0833">Ubl conjugation pathway</keyword>
<dbReference type="EC" id="2.3.2.27" evidence="4"/>
<evidence type="ECO:0000256" key="2">
    <source>
        <dbReference type="ARBA" id="ARBA00004167"/>
    </source>
</evidence>
<dbReference type="PROSITE" id="PS50089">
    <property type="entry name" value="ZF_RING_2"/>
    <property type="match status" value="2"/>
</dbReference>
<name>A0A498IH30_MALDO</name>
<dbReference type="EMBL" id="RDQH01000338">
    <property type="protein sequence ID" value="RXH80543.1"/>
    <property type="molecule type" value="Genomic_DNA"/>
</dbReference>
<feature type="domain" description="RING-type" evidence="17">
    <location>
        <begin position="317"/>
        <end position="359"/>
    </location>
</feature>
<dbReference type="PANTHER" id="PTHR46913:SF1">
    <property type="entry name" value="RING-H2 FINGER PROTEIN ATL16"/>
    <property type="match status" value="1"/>
</dbReference>
<organism evidence="18 19">
    <name type="scientific">Malus domestica</name>
    <name type="common">Apple</name>
    <name type="synonym">Pyrus malus</name>
    <dbReference type="NCBI Taxonomy" id="3750"/>
    <lineage>
        <taxon>Eukaryota</taxon>
        <taxon>Viridiplantae</taxon>
        <taxon>Streptophyta</taxon>
        <taxon>Embryophyta</taxon>
        <taxon>Tracheophyta</taxon>
        <taxon>Spermatophyta</taxon>
        <taxon>Magnoliopsida</taxon>
        <taxon>eudicotyledons</taxon>
        <taxon>Gunneridae</taxon>
        <taxon>Pentapetalae</taxon>
        <taxon>rosids</taxon>
        <taxon>fabids</taxon>
        <taxon>Rosales</taxon>
        <taxon>Rosaceae</taxon>
        <taxon>Amygdaloideae</taxon>
        <taxon>Maleae</taxon>
        <taxon>Malus</taxon>
    </lineage>
</organism>
<keyword evidence="11 16" id="KW-1133">Transmembrane helix</keyword>